<dbReference type="SMART" id="SM00530">
    <property type="entry name" value="HTH_XRE"/>
    <property type="match status" value="1"/>
</dbReference>
<organism evidence="2 3">
    <name type="scientific">Nocardiopsis changdeensis</name>
    <dbReference type="NCBI Taxonomy" id="2831969"/>
    <lineage>
        <taxon>Bacteria</taxon>
        <taxon>Bacillati</taxon>
        <taxon>Actinomycetota</taxon>
        <taxon>Actinomycetes</taxon>
        <taxon>Streptosporangiales</taxon>
        <taxon>Nocardiopsidaceae</taxon>
        <taxon>Nocardiopsis</taxon>
    </lineage>
</organism>
<dbReference type="InterPro" id="IPR010982">
    <property type="entry name" value="Lambda_DNA-bd_dom_sf"/>
</dbReference>
<reference evidence="2 3" key="1">
    <citation type="submission" date="2021-05" db="EMBL/GenBank/DDBJ databases">
        <title>Direct Submission.</title>
        <authorList>
            <person name="Li K."/>
            <person name="Gao J."/>
        </authorList>
    </citation>
    <scope>NUCLEOTIDE SEQUENCE [LARGE SCALE GENOMIC DNA]</scope>
    <source>
        <strain evidence="2 3">Mg02</strain>
    </source>
</reference>
<accession>A0ABX8BLB2</accession>
<evidence type="ECO:0000313" key="3">
    <source>
        <dbReference type="Proteomes" id="UP000676079"/>
    </source>
</evidence>
<protein>
    <submittedName>
        <fullName evidence="2">Helix-turn-helix transcriptional regulator</fullName>
    </submittedName>
</protein>
<dbReference type="CDD" id="cd00093">
    <property type="entry name" value="HTH_XRE"/>
    <property type="match status" value="1"/>
</dbReference>
<keyword evidence="3" id="KW-1185">Reference proteome</keyword>
<dbReference type="InterPro" id="IPR001387">
    <property type="entry name" value="Cro/C1-type_HTH"/>
</dbReference>
<evidence type="ECO:0000259" key="1">
    <source>
        <dbReference type="PROSITE" id="PS50943"/>
    </source>
</evidence>
<sequence length="96" mass="10745">MTSPRTHHDEGAENLVFDRVAFRKARTRAGLSLARLAREIGRSESGLKKLQSGHRTRPHPDTYLRIIGRLGLSFGDLWLDTPQAPHHEHPMGSEAA</sequence>
<dbReference type="RefSeq" id="WP_220564225.1">
    <property type="nucleotide sequence ID" value="NZ_CP074133.1"/>
</dbReference>
<feature type="domain" description="HTH cro/C1-type" evidence="1">
    <location>
        <begin position="22"/>
        <end position="77"/>
    </location>
</feature>
<name>A0ABX8BLB2_9ACTN</name>
<dbReference type="PROSITE" id="PS50943">
    <property type="entry name" value="HTH_CROC1"/>
    <property type="match status" value="1"/>
</dbReference>
<dbReference type="Proteomes" id="UP000676079">
    <property type="component" value="Chromosome"/>
</dbReference>
<dbReference type="EMBL" id="CP074133">
    <property type="protein sequence ID" value="QUX23012.1"/>
    <property type="molecule type" value="Genomic_DNA"/>
</dbReference>
<gene>
    <name evidence="2" type="ORF">KGD84_00955</name>
</gene>
<dbReference type="Pfam" id="PF13560">
    <property type="entry name" value="HTH_31"/>
    <property type="match status" value="1"/>
</dbReference>
<proteinExistence type="predicted"/>
<dbReference type="Gene3D" id="1.10.260.40">
    <property type="entry name" value="lambda repressor-like DNA-binding domains"/>
    <property type="match status" value="1"/>
</dbReference>
<evidence type="ECO:0000313" key="2">
    <source>
        <dbReference type="EMBL" id="QUX23012.1"/>
    </source>
</evidence>
<dbReference type="SUPFAM" id="SSF47413">
    <property type="entry name" value="lambda repressor-like DNA-binding domains"/>
    <property type="match status" value="1"/>
</dbReference>